<dbReference type="PATRIC" id="fig|1246626.3.peg.1411"/>
<dbReference type="STRING" id="1246626.BleG1_1421"/>
<keyword evidence="1" id="KW-0472">Membrane</keyword>
<dbReference type="KEGG" id="ble:BleG1_1421"/>
<keyword evidence="1" id="KW-1133">Transmembrane helix</keyword>
<dbReference type="Proteomes" id="UP000027142">
    <property type="component" value="Chromosome"/>
</dbReference>
<dbReference type="OrthoDB" id="2943506at2"/>
<organism evidence="2 3">
    <name type="scientific">Shouchella lehensis G1</name>
    <dbReference type="NCBI Taxonomy" id="1246626"/>
    <lineage>
        <taxon>Bacteria</taxon>
        <taxon>Bacillati</taxon>
        <taxon>Bacillota</taxon>
        <taxon>Bacilli</taxon>
        <taxon>Bacillales</taxon>
        <taxon>Bacillaceae</taxon>
        <taxon>Shouchella</taxon>
    </lineage>
</organism>
<dbReference type="eggNOG" id="ENOG5032S6I">
    <property type="taxonomic scope" value="Bacteria"/>
</dbReference>
<gene>
    <name evidence="2" type="ORF">BleG1_1421</name>
</gene>
<dbReference type="HOGENOM" id="CLU_1632065_0_0_9"/>
<evidence type="ECO:0000256" key="1">
    <source>
        <dbReference type="SAM" id="Phobius"/>
    </source>
</evidence>
<proteinExistence type="predicted"/>
<reference evidence="2 3" key="1">
    <citation type="journal article" date="2014" name="Gene">
        <title>A comparative genomic analysis of the alkalitolerant soil bacterium Bacillus lehensis G1.</title>
        <authorList>
            <person name="Noor Y.M."/>
            <person name="Samsulrizal N.H."/>
            <person name="Jema'on N.A."/>
            <person name="Low K.O."/>
            <person name="Ramli A.N."/>
            <person name="Alias N.I."/>
            <person name="Damis S.I."/>
            <person name="Fuzi S.F."/>
            <person name="Isa M.N."/>
            <person name="Murad A.M."/>
            <person name="Raih M.F."/>
            <person name="Bakar F.D."/>
            <person name="Najimudin N."/>
            <person name="Mahadi N.M."/>
            <person name="Illias R.M."/>
        </authorList>
    </citation>
    <scope>NUCLEOTIDE SEQUENCE [LARGE SCALE GENOMIC DNA]</scope>
    <source>
        <strain evidence="2 3">G1</strain>
    </source>
</reference>
<keyword evidence="1" id="KW-0812">Transmembrane</keyword>
<sequence>MNTFYNGYFQYPYQTNTTQYDTDQLNRNSYEVSNGFVPHQTNEYQQMHHVQQTNNGHSHMHSNQQSYAQANTQHFQGALKDQCQQMKDHHVELKMSDGQSVDGILTEIREDGVMLLVGEDTHHEEGRQYGGWRFRRYRPRFFPFGRFGGIGFFPYFYPLYFF</sequence>
<keyword evidence="3" id="KW-1185">Reference proteome</keyword>
<dbReference type="RefSeq" id="WP_051667460.1">
    <property type="nucleotide sequence ID" value="NZ_CP003923.1"/>
</dbReference>
<protein>
    <submittedName>
        <fullName evidence="2">Uncharacterized protein</fullName>
    </submittedName>
</protein>
<dbReference type="EMBL" id="CP003923">
    <property type="protein sequence ID" value="AIC94004.1"/>
    <property type="molecule type" value="Genomic_DNA"/>
</dbReference>
<dbReference type="AlphaFoldDB" id="A0A060M1R8"/>
<evidence type="ECO:0000313" key="2">
    <source>
        <dbReference type="EMBL" id="AIC94004.1"/>
    </source>
</evidence>
<evidence type="ECO:0000313" key="3">
    <source>
        <dbReference type="Proteomes" id="UP000027142"/>
    </source>
</evidence>
<accession>A0A060M1R8</accession>
<name>A0A060M1R8_9BACI</name>
<feature type="transmembrane region" description="Helical" evidence="1">
    <location>
        <begin position="141"/>
        <end position="160"/>
    </location>
</feature>